<evidence type="ECO:0000313" key="3">
    <source>
        <dbReference type="EMBL" id="TSE06526.1"/>
    </source>
</evidence>
<protein>
    <submittedName>
        <fullName evidence="3">Universal stress protein</fullName>
    </submittedName>
</protein>
<dbReference type="CDD" id="cd00293">
    <property type="entry name" value="USP-like"/>
    <property type="match status" value="1"/>
</dbReference>
<comment type="caution">
    <text evidence="3">The sequence shown here is derived from an EMBL/GenBank/DDBJ whole genome shotgun (WGS) entry which is preliminary data.</text>
</comment>
<dbReference type="InterPro" id="IPR006016">
    <property type="entry name" value="UspA"/>
</dbReference>
<keyword evidence="4" id="KW-1185">Reference proteome</keyword>
<name>A0A554VGJ6_9FLAO</name>
<dbReference type="PANTHER" id="PTHR46268:SF6">
    <property type="entry name" value="UNIVERSAL STRESS PROTEIN UP12"/>
    <property type="match status" value="1"/>
</dbReference>
<dbReference type="InterPro" id="IPR014729">
    <property type="entry name" value="Rossmann-like_a/b/a_fold"/>
</dbReference>
<dbReference type="PANTHER" id="PTHR46268">
    <property type="entry name" value="STRESS RESPONSE PROTEIN NHAX"/>
    <property type="match status" value="1"/>
</dbReference>
<reference evidence="3 4" key="1">
    <citation type="submission" date="2019-07" db="EMBL/GenBank/DDBJ databases">
        <title>The draft genome sequence of Aquimarina algiphila M91.</title>
        <authorList>
            <person name="Meng X."/>
        </authorList>
    </citation>
    <scope>NUCLEOTIDE SEQUENCE [LARGE SCALE GENOMIC DNA]</scope>
    <source>
        <strain evidence="3 4">M91</strain>
    </source>
</reference>
<dbReference type="SUPFAM" id="SSF52402">
    <property type="entry name" value="Adenine nucleotide alpha hydrolases-like"/>
    <property type="match status" value="2"/>
</dbReference>
<comment type="similarity">
    <text evidence="1">Belongs to the universal stress protein A family.</text>
</comment>
<dbReference type="Pfam" id="PF00582">
    <property type="entry name" value="Usp"/>
    <property type="match status" value="1"/>
</dbReference>
<proteinExistence type="inferred from homology"/>
<dbReference type="Gene3D" id="3.40.50.620">
    <property type="entry name" value="HUPs"/>
    <property type="match status" value="2"/>
</dbReference>
<feature type="domain" description="UspA" evidence="2">
    <location>
        <begin position="10"/>
        <end position="147"/>
    </location>
</feature>
<sequence length="291" mass="33512">MSYMIKLKIMKKILVPTDFSNNAYSALCYATKLFKNEACHFYILNTFSVETPVLTSRLNTSKGEKLYKELSNESREKLTETFHAITRDTEDLNHTFEMISVSKKLSETINKTVKSKSIDLVVMGTKGASGAKEVLMGSNTVRAIQKIRGCSILAIPDEFDFKIPQEIAFATDLSRSKSKEELKPLIDIASLFDSKIRVVHIHEKEQLDEIQERNFKQLKEHLKEVKYNMHWVSKFDQKSRVINEFIDEMKIDMLSMLHYKHGFIESITREAVIKKIGFRLTIPFLVMPASS</sequence>
<dbReference type="InterPro" id="IPR006015">
    <property type="entry name" value="Universal_stress_UspA"/>
</dbReference>
<organism evidence="3 4">
    <name type="scientific">Aquimarina algiphila</name>
    <dbReference type="NCBI Taxonomy" id="2047982"/>
    <lineage>
        <taxon>Bacteria</taxon>
        <taxon>Pseudomonadati</taxon>
        <taxon>Bacteroidota</taxon>
        <taxon>Flavobacteriia</taxon>
        <taxon>Flavobacteriales</taxon>
        <taxon>Flavobacteriaceae</taxon>
        <taxon>Aquimarina</taxon>
    </lineage>
</organism>
<evidence type="ECO:0000259" key="2">
    <source>
        <dbReference type="Pfam" id="PF00582"/>
    </source>
</evidence>
<dbReference type="PRINTS" id="PR01438">
    <property type="entry name" value="UNVRSLSTRESS"/>
</dbReference>
<dbReference type="AlphaFoldDB" id="A0A554VGJ6"/>
<evidence type="ECO:0000313" key="4">
    <source>
        <dbReference type="Proteomes" id="UP000318833"/>
    </source>
</evidence>
<dbReference type="OrthoDB" id="9788959at2"/>
<accession>A0A554VGJ6</accession>
<evidence type="ECO:0000256" key="1">
    <source>
        <dbReference type="ARBA" id="ARBA00008791"/>
    </source>
</evidence>
<dbReference type="Proteomes" id="UP000318833">
    <property type="component" value="Unassembled WGS sequence"/>
</dbReference>
<dbReference type="EMBL" id="VLNR01000044">
    <property type="protein sequence ID" value="TSE06526.1"/>
    <property type="molecule type" value="Genomic_DNA"/>
</dbReference>
<gene>
    <name evidence="3" type="ORF">FOF46_18845</name>
</gene>